<evidence type="ECO:0000313" key="2">
    <source>
        <dbReference type="Proteomes" id="UP000828390"/>
    </source>
</evidence>
<proteinExistence type="predicted"/>
<protein>
    <submittedName>
        <fullName evidence="1">Uncharacterized protein</fullName>
    </submittedName>
</protein>
<organism evidence="1 2">
    <name type="scientific">Dreissena polymorpha</name>
    <name type="common">Zebra mussel</name>
    <name type="synonym">Mytilus polymorpha</name>
    <dbReference type="NCBI Taxonomy" id="45954"/>
    <lineage>
        <taxon>Eukaryota</taxon>
        <taxon>Metazoa</taxon>
        <taxon>Spiralia</taxon>
        <taxon>Lophotrochozoa</taxon>
        <taxon>Mollusca</taxon>
        <taxon>Bivalvia</taxon>
        <taxon>Autobranchia</taxon>
        <taxon>Heteroconchia</taxon>
        <taxon>Euheterodonta</taxon>
        <taxon>Imparidentia</taxon>
        <taxon>Neoheterodontei</taxon>
        <taxon>Myida</taxon>
        <taxon>Dreissenoidea</taxon>
        <taxon>Dreissenidae</taxon>
        <taxon>Dreissena</taxon>
    </lineage>
</organism>
<sequence>MGVNVSRNSVLSCELLIVKDTTPEADLQCEIVQEFVREVYVSYSIRVVRTIDFNPTLAFFCRKILFFLNAETDAISHQVPVWLTSLPHFDHKRRGGYLILELDEECNDSDAGFFETVYRNGIAFNRVVITNHHLVFQWWPLVLRFLTPRPKMTSAPGAFTSILFSEAFIDDKAVHSGDEADSLVKSSVHEQFFAKLRNNRHVHVYWSGACHPSNPEARMVMIYTSLELDITVLRKFIREQPRDAFLILDFDIEDEHVDRLPIKVYKLSEHVKGIFNIMLKAQMICPRHPLRTPLMPVGPLKVSKDRTAQHADGLRIFVWLIWTQYPKDKINSVLRDCRLVVERIGTEADDAWKVVAKQQPCTCRKFEDHVIFSGGYKYRICAENAWGVASEYLVSDWLTV</sequence>
<comment type="caution">
    <text evidence="1">The sequence shown here is derived from an EMBL/GenBank/DDBJ whole genome shotgun (WGS) entry which is preliminary data.</text>
</comment>
<name>A0A9D4GYR9_DREPO</name>
<dbReference type="EMBL" id="JAIWYP010000005">
    <property type="protein sequence ID" value="KAH3825445.1"/>
    <property type="molecule type" value="Genomic_DNA"/>
</dbReference>
<keyword evidence="2" id="KW-1185">Reference proteome</keyword>
<accession>A0A9D4GYR9</accession>
<dbReference type="AlphaFoldDB" id="A0A9D4GYR9"/>
<evidence type="ECO:0000313" key="1">
    <source>
        <dbReference type="EMBL" id="KAH3825445.1"/>
    </source>
</evidence>
<reference evidence="1" key="1">
    <citation type="journal article" date="2019" name="bioRxiv">
        <title>The Genome of the Zebra Mussel, Dreissena polymorpha: A Resource for Invasive Species Research.</title>
        <authorList>
            <person name="McCartney M.A."/>
            <person name="Auch B."/>
            <person name="Kono T."/>
            <person name="Mallez S."/>
            <person name="Zhang Y."/>
            <person name="Obille A."/>
            <person name="Becker A."/>
            <person name="Abrahante J.E."/>
            <person name="Garbe J."/>
            <person name="Badalamenti J.P."/>
            <person name="Herman A."/>
            <person name="Mangelson H."/>
            <person name="Liachko I."/>
            <person name="Sullivan S."/>
            <person name="Sone E.D."/>
            <person name="Koren S."/>
            <person name="Silverstein K.A.T."/>
            <person name="Beckman K.B."/>
            <person name="Gohl D.M."/>
        </authorList>
    </citation>
    <scope>NUCLEOTIDE SEQUENCE</scope>
    <source>
        <strain evidence="1">Duluth1</strain>
        <tissue evidence="1">Whole animal</tissue>
    </source>
</reference>
<dbReference type="Proteomes" id="UP000828390">
    <property type="component" value="Unassembled WGS sequence"/>
</dbReference>
<reference evidence="1" key="2">
    <citation type="submission" date="2020-11" db="EMBL/GenBank/DDBJ databases">
        <authorList>
            <person name="McCartney M.A."/>
            <person name="Auch B."/>
            <person name="Kono T."/>
            <person name="Mallez S."/>
            <person name="Becker A."/>
            <person name="Gohl D.M."/>
            <person name="Silverstein K.A.T."/>
            <person name="Koren S."/>
            <person name="Bechman K.B."/>
            <person name="Herman A."/>
            <person name="Abrahante J.E."/>
            <person name="Garbe J."/>
        </authorList>
    </citation>
    <scope>NUCLEOTIDE SEQUENCE</scope>
    <source>
        <strain evidence="1">Duluth1</strain>
        <tissue evidence="1">Whole animal</tissue>
    </source>
</reference>
<gene>
    <name evidence="1" type="ORF">DPMN_127320</name>
</gene>